<dbReference type="GO" id="GO:0005524">
    <property type="term" value="F:ATP binding"/>
    <property type="evidence" value="ECO:0007669"/>
    <property type="project" value="UniProtKB-KW"/>
</dbReference>
<keyword evidence="1 5" id="KW-0436">Ligase</keyword>
<dbReference type="AlphaFoldDB" id="A0A1H1N4A3"/>
<dbReference type="EMBL" id="LT629772">
    <property type="protein sequence ID" value="SDR93806.1"/>
    <property type="molecule type" value="Genomic_DNA"/>
</dbReference>
<evidence type="ECO:0000256" key="1">
    <source>
        <dbReference type="ARBA" id="ARBA00022598"/>
    </source>
</evidence>
<dbReference type="PANTHER" id="PTHR36510">
    <property type="entry name" value="GLUTAMATE--CYSTEINE LIGASE 2-RELATED"/>
    <property type="match status" value="1"/>
</dbReference>
<dbReference type="InterPro" id="IPR050141">
    <property type="entry name" value="GCL_type2/YbdK_subfam"/>
</dbReference>
<dbReference type="GO" id="GO:0042398">
    <property type="term" value="P:modified amino acid biosynthetic process"/>
    <property type="evidence" value="ECO:0007669"/>
    <property type="project" value="InterPro"/>
</dbReference>
<comment type="similarity">
    <text evidence="5">Belongs to the glutamate--cysteine ligase type 2 family. YbdK subfamily.</text>
</comment>
<sequence length="369" mass="40746">MSEHRGPRTVGVEEELLLVDPLTGVPRAVAASMLRRAAADPVTDASPSDGDIEAELQQQQIEVETSPCTRMDDLERQIRDWRRYADDLARRSDARIAALATSPLPVAPQTMVKPRYRRMVERFGLTTMEQLTCGCHVHVGVRDDDEGVAVIDGLQRWLPAVLALSSNSPFWQGRDSGYASYRSQVWSRLPCTGATAAFGDAESYRDQVERLVASGVLLDADMVYFNARLSRHYPTVEIRIADVCLRAEDTIMIAALARALVDVEAAIGRSTVPVDRELVRLAHWQASRDGLRGRLLCPVESRPLPAADVITALVDHVDDALERNGDRERVRAGIARVLGRGTGADLQRELLQRGGAEQAMRSMIDMTLD</sequence>
<dbReference type="NCBIfam" id="NF010041">
    <property type="entry name" value="PRK13517.1-1"/>
    <property type="match status" value="1"/>
</dbReference>
<dbReference type="InterPro" id="IPR014746">
    <property type="entry name" value="Gln_synth/guanido_kin_cat_dom"/>
</dbReference>
<comment type="catalytic activity">
    <reaction evidence="4 5">
        <text>L-cysteine + L-glutamate + ATP = gamma-L-glutamyl-L-cysteine + ADP + phosphate + H(+)</text>
        <dbReference type="Rhea" id="RHEA:13285"/>
        <dbReference type="ChEBI" id="CHEBI:15378"/>
        <dbReference type="ChEBI" id="CHEBI:29985"/>
        <dbReference type="ChEBI" id="CHEBI:30616"/>
        <dbReference type="ChEBI" id="CHEBI:35235"/>
        <dbReference type="ChEBI" id="CHEBI:43474"/>
        <dbReference type="ChEBI" id="CHEBI:58173"/>
        <dbReference type="ChEBI" id="CHEBI:456216"/>
        <dbReference type="EC" id="6.3.2.2"/>
    </reaction>
</comment>
<protein>
    <recommendedName>
        <fullName evidence="5">Putative glutamate--cysteine ligase 2</fullName>
        <ecNumber evidence="5">6.3.2.2</ecNumber>
    </recommendedName>
    <alternativeName>
        <fullName evidence="5">Gamma-glutamylcysteine synthetase 2</fullName>
        <shortName evidence="5">GCS 2</shortName>
        <shortName evidence="5">Gamma-GCS 2</shortName>
    </alternativeName>
</protein>
<dbReference type="InterPro" id="IPR011793">
    <property type="entry name" value="YbdK"/>
</dbReference>
<name>A0A1H1N4A3_9ACTN</name>
<accession>A0A1H1N4A3</accession>
<dbReference type="NCBIfam" id="TIGR02050">
    <property type="entry name" value="gshA_cyan_rel"/>
    <property type="match status" value="1"/>
</dbReference>
<gene>
    <name evidence="6" type="ORF">SAMN04489812_0375</name>
</gene>
<comment type="function">
    <text evidence="5">ATP-dependent carboxylate-amine ligase which exhibits weak glutamate--cysteine ligase activity.</text>
</comment>
<dbReference type="OrthoDB" id="9769628at2"/>
<evidence type="ECO:0000313" key="7">
    <source>
        <dbReference type="Proteomes" id="UP000199103"/>
    </source>
</evidence>
<evidence type="ECO:0000256" key="4">
    <source>
        <dbReference type="ARBA" id="ARBA00048819"/>
    </source>
</evidence>
<organism evidence="6 7">
    <name type="scientific">Microlunatus soli</name>
    <dbReference type="NCBI Taxonomy" id="630515"/>
    <lineage>
        <taxon>Bacteria</taxon>
        <taxon>Bacillati</taxon>
        <taxon>Actinomycetota</taxon>
        <taxon>Actinomycetes</taxon>
        <taxon>Propionibacteriales</taxon>
        <taxon>Propionibacteriaceae</taxon>
        <taxon>Microlunatus</taxon>
    </lineage>
</organism>
<dbReference type="InterPro" id="IPR006336">
    <property type="entry name" value="GCS2"/>
</dbReference>
<keyword evidence="2 5" id="KW-0547">Nucleotide-binding</keyword>
<dbReference type="RefSeq" id="WP_091518984.1">
    <property type="nucleotide sequence ID" value="NZ_LT629772.1"/>
</dbReference>
<dbReference type="EC" id="6.3.2.2" evidence="5"/>
<dbReference type="HAMAP" id="MF_01609">
    <property type="entry name" value="Glu_cys_ligase_2"/>
    <property type="match status" value="1"/>
</dbReference>
<reference evidence="6 7" key="1">
    <citation type="submission" date="2016-10" db="EMBL/GenBank/DDBJ databases">
        <authorList>
            <person name="de Groot N.N."/>
        </authorList>
    </citation>
    <scope>NUCLEOTIDE SEQUENCE [LARGE SCALE GENOMIC DNA]</scope>
    <source>
        <strain evidence="6 7">DSM 21800</strain>
    </source>
</reference>
<evidence type="ECO:0000256" key="2">
    <source>
        <dbReference type="ARBA" id="ARBA00022741"/>
    </source>
</evidence>
<dbReference type="PANTHER" id="PTHR36510:SF1">
    <property type="entry name" value="GLUTAMATE--CYSTEINE LIGASE 2-RELATED"/>
    <property type="match status" value="1"/>
</dbReference>
<keyword evidence="3 5" id="KW-0067">ATP-binding</keyword>
<keyword evidence="7" id="KW-1185">Reference proteome</keyword>
<proteinExistence type="inferred from homology"/>
<evidence type="ECO:0000256" key="3">
    <source>
        <dbReference type="ARBA" id="ARBA00022840"/>
    </source>
</evidence>
<evidence type="ECO:0000313" key="6">
    <source>
        <dbReference type="EMBL" id="SDR93806.1"/>
    </source>
</evidence>
<evidence type="ECO:0000256" key="5">
    <source>
        <dbReference type="HAMAP-Rule" id="MF_01609"/>
    </source>
</evidence>
<dbReference type="SUPFAM" id="SSF55931">
    <property type="entry name" value="Glutamine synthetase/guanido kinase"/>
    <property type="match status" value="1"/>
</dbReference>
<dbReference type="STRING" id="630515.SAMN04489812_0375"/>
<dbReference type="Gene3D" id="3.30.590.20">
    <property type="match status" value="1"/>
</dbReference>
<dbReference type="GO" id="GO:0004357">
    <property type="term" value="F:glutamate-cysteine ligase activity"/>
    <property type="evidence" value="ECO:0007669"/>
    <property type="project" value="UniProtKB-EC"/>
</dbReference>
<dbReference type="Pfam" id="PF04107">
    <property type="entry name" value="GCS2"/>
    <property type="match status" value="1"/>
</dbReference>
<dbReference type="Proteomes" id="UP000199103">
    <property type="component" value="Chromosome I"/>
</dbReference>